<reference evidence="1" key="1">
    <citation type="journal article" date="2013" name="Nat. Commun.">
        <title>Whole-genome sequencing of Oryza brachyantha reveals mechanisms underlying Oryza genome evolution.</title>
        <authorList>
            <person name="Chen J."/>
            <person name="Huang Q."/>
            <person name="Gao D."/>
            <person name="Wang J."/>
            <person name="Lang Y."/>
            <person name="Liu T."/>
            <person name="Li B."/>
            <person name="Bai Z."/>
            <person name="Luis Goicoechea J."/>
            <person name="Liang C."/>
            <person name="Chen C."/>
            <person name="Zhang W."/>
            <person name="Sun S."/>
            <person name="Liao Y."/>
            <person name="Zhang X."/>
            <person name="Yang L."/>
            <person name="Song C."/>
            <person name="Wang M."/>
            <person name="Shi J."/>
            <person name="Liu G."/>
            <person name="Liu J."/>
            <person name="Zhou H."/>
            <person name="Zhou W."/>
            <person name="Yu Q."/>
            <person name="An N."/>
            <person name="Chen Y."/>
            <person name="Cai Q."/>
            <person name="Wang B."/>
            <person name="Liu B."/>
            <person name="Min J."/>
            <person name="Huang Y."/>
            <person name="Wu H."/>
            <person name="Li Z."/>
            <person name="Zhang Y."/>
            <person name="Yin Y."/>
            <person name="Song W."/>
            <person name="Jiang J."/>
            <person name="Jackson S.A."/>
            <person name="Wing R.A."/>
            <person name="Wang J."/>
            <person name="Chen M."/>
        </authorList>
    </citation>
    <scope>NUCLEOTIDE SEQUENCE [LARGE SCALE GENOMIC DNA]</scope>
    <source>
        <strain evidence="1">cv. IRGC 101232</strain>
    </source>
</reference>
<evidence type="ECO:0000313" key="2">
    <source>
        <dbReference type="Proteomes" id="UP000006038"/>
    </source>
</evidence>
<dbReference type="EnsemblPlants" id="OB08G22600.1">
    <property type="protein sequence ID" value="OB08G22600.1"/>
    <property type="gene ID" value="OB08G22600"/>
</dbReference>
<dbReference type="Proteomes" id="UP000006038">
    <property type="component" value="Chromosome 8"/>
</dbReference>
<sequence length="61" mass="7416">MAGWERLGMQADSCWERPQYLKVSRCWKRRRWKPLRGSPHKFSKKKIVIRREGAIMQLCKI</sequence>
<reference evidence="1" key="2">
    <citation type="submission" date="2013-04" db="UniProtKB">
        <authorList>
            <consortium name="EnsemblPlants"/>
        </authorList>
    </citation>
    <scope>IDENTIFICATION</scope>
</reference>
<keyword evidence="2" id="KW-1185">Reference proteome</keyword>
<name>J3MT30_ORYBR</name>
<dbReference type="AlphaFoldDB" id="J3MT30"/>
<evidence type="ECO:0000313" key="1">
    <source>
        <dbReference type="EnsemblPlants" id="OB08G22600.1"/>
    </source>
</evidence>
<protein>
    <submittedName>
        <fullName evidence="1">Uncharacterized protein</fullName>
    </submittedName>
</protein>
<dbReference type="HOGENOM" id="CLU_2926344_0_0_1"/>
<proteinExistence type="predicted"/>
<accession>J3MT30</accession>
<dbReference type="Gramene" id="OB08G22600.1">
    <property type="protein sequence ID" value="OB08G22600.1"/>
    <property type="gene ID" value="OB08G22600"/>
</dbReference>
<organism evidence="1">
    <name type="scientific">Oryza brachyantha</name>
    <name type="common">malo sina</name>
    <dbReference type="NCBI Taxonomy" id="4533"/>
    <lineage>
        <taxon>Eukaryota</taxon>
        <taxon>Viridiplantae</taxon>
        <taxon>Streptophyta</taxon>
        <taxon>Embryophyta</taxon>
        <taxon>Tracheophyta</taxon>
        <taxon>Spermatophyta</taxon>
        <taxon>Magnoliopsida</taxon>
        <taxon>Liliopsida</taxon>
        <taxon>Poales</taxon>
        <taxon>Poaceae</taxon>
        <taxon>BOP clade</taxon>
        <taxon>Oryzoideae</taxon>
        <taxon>Oryzeae</taxon>
        <taxon>Oryzinae</taxon>
        <taxon>Oryza</taxon>
    </lineage>
</organism>